<reference evidence="2 3" key="1">
    <citation type="submission" date="2024-01" db="EMBL/GenBank/DDBJ databases">
        <title>The genomes of 5 underutilized Papilionoideae crops provide insights into root nodulation and disease resistance.</title>
        <authorList>
            <person name="Yuan L."/>
        </authorList>
    </citation>
    <scope>NUCLEOTIDE SEQUENCE [LARGE SCALE GENOMIC DNA]</scope>
    <source>
        <strain evidence="2">LY-2023</strain>
        <tissue evidence="2">Leaf</tissue>
    </source>
</reference>
<dbReference type="Proteomes" id="UP001359559">
    <property type="component" value="Unassembled WGS sequence"/>
</dbReference>
<keyword evidence="3" id="KW-1185">Reference proteome</keyword>
<protein>
    <submittedName>
        <fullName evidence="2">Uncharacterized protein</fullName>
    </submittedName>
</protein>
<comment type="caution">
    <text evidence="2">The sequence shown here is derived from an EMBL/GenBank/DDBJ whole genome shotgun (WGS) entry which is preliminary data.</text>
</comment>
<organism evidence="2 3">
    <name type="scientific">Clitoria ternatea</name>
    <name type="common">Butterfly pea</name>
    <dbReference type="NCBI Taxonomy" id="43366"/>
    <lineage>
        <taxon>Eukaryota</taxon>
        <taxon>Viridiplantae</taxon>
        <taxon>Streptophyta</taxon>
        <taxon>Embryophyta</taxon>
        <taxon>Tracheophyta</taxon>
        <taxon>Spermatophyta</taxon>
        <taxon>Magnoliopsida</taxon>
        <taxon>eudicotyledons</taxon>
        <taxon>Gunneridae</taxon>
        <taxon>Pentapetalae</taxon>
        <taxon>rosids</taxon>
        <taxon>fabids</taxon>
        <taxon>Fabales</taxon>
        <taxon>Fabaceae</taxon>
        <taxon>Papilionoideae</taxon>
        <taxon>50 kb inversion clade</taxon>
        <taxon>NPAAA clade</taxon>
        <taxon>indigoferoid/millettioid clade</taxon>
        <taxon>Phaseoleae</taxon>
        <taxon>Clitoria</taxon>
    </lineage>
</organism>
<evidence type="ECO:0000313" key="2">
    <source>
        <dbReference type="EMBL" id="KAK7310053.1"/>
    </source>
</evidence>
<dbReference type="EMBL" id="JAYKXN010000002">
    <property type="protein sequence ID" value="KAK7310053.1"/>
    <property type="molecule type" value="Genomic_DNA"/>
</dbReference>
<feature type="compositionally biased region" description="Basic and acidic residues" evidence="1">
    <location>
        <begin position="43"/>
        <end position="71"/>
    </location>
</feature>
<evidence type="ECO:0000256" key="1">
    <source>
        <dbReference type="SAM" id="MobiDB-lite"/>
    </source>
</evidence>
<name>A0AAN9PUS2_CLITE</name>
<gene>
    <name evidence="2" type="ORF">RJT34_07267</name>
</gene>
<feature type="region of interest" description="Disordered" evidence="1">
    <location>
        <begin position="42"/>
        <end position="71"/>
    </location>
</feature>
<accession>A0AAN9PUS2</accession>
<sequence length="96" mass="10602">MCVLFQSTDSATQIEAMTKGKDVMVDHPPGFSPLPKHIAQMTKGKEPMVDVHDPEPMTKGKEPMVDVHDPEPDLPLTLVSAILKKKPKFIRAKIEG</sequence>
<evidence type="ECO:0000313" key="3">
    <source>
        <dbReference type="Proteomes" id="UP001359559"/>
    </source>
</evidence>
<dbReference type="AlphaFoldDB" id="A0AAN9PUS2"/>
<proteinExistence type="predicted"/>